<sequence length="50" mass="5616">LVLESTRRAYEYDELLVSNDGGHSGLLTDMQFDTSRQHVYVLTNDENAAA</sequence>
<reference evidence="1 2" key="1">
    <citation type="submission" date="2015-04" db="EMBL/GenBank/DDBJ databases">
        <title>Draft genome of the roundworm Trichinella nativa.</title>
        <authorList>
            <person name="Mitreva M."/>
        </authorList>
    </citation>
    <scope>NUCLEOTIDE SEQUENCE [LARGE SCALE GENOMIC DNA]</scope>
    <source>
        <strain evidence="1 2">ISS45</strain>
    </source>
</reference>
<organism evidence="1 2">
    <name type="scientific">Trichinella nativa</name>
    <dbReference type="NCBI Taxonomy" id="6335"/>
    <lineage>
        <taxon>Eukaryota</taxon>
        <taxon>Metazoa</taxon>
        <taxon>Ecdysozoa</taxon>
        <taxon>Nematoda</taxon>
        <taxon>Enoplea</taxon>
        <taxon>Dorylaimia</taxon>
        <taxon>Trichinellida</taxon>
        <taxon>Trichinellidae</taxon>
        <taxon>Trichinella</taxon>
    </lineage>
</organism>
<evidence type="ECO:0000313" key="2">
    <source>
        <dbReference type="Proteomes" id="UP000243006"/>
    </source>
</evidence>
<gene>
    <name evidence="1" type="ORF">D917_07795</name>
</gene>
<feature type="non-terminal residue" evidence="1">
    <location>
        <position position="1"/>
    </location>
</feature>
<dbReference type="AlphaFoldDB" id="A0A1Y3EN31"/>
<protein>
    <submittedName>
        <fullName evidence="1">Uncharacterized protein</fullName>
    </submittedName>
</protein>
<dbReference type="Proteomes" id="UP000243006">
    <property type="component" value="Unassembled WGS sequence"/>
</dbReference>
<comment type="caution">
    <text evidence="1">The sequence shown here is derived from an EMBL/GenBank/DDBJ whole genome shotgun (WGS) entry which is preliminary data.</text>
</comment>
<name>A0A1Y3EN31_9BILA</name>
<accession>A0A1Y3EN31</accession>
<evidence type="ECO:0000313" key="1">
    <source>
        <dbReference type="EMBL" id="OUC46335.1"/>
    </source>
</evidence>
<proteinExistence type="predicted"/>
<dbReference type="EMBL" id="LVZM01007080">
    <property type="protein sequence ID" value="OUC46335.1"/>
    <property type="molecule type" value="Genomic_DNA"/>
</dbReference>